<organism evidence="2">
    <name type="scientific">uncultured Thiotrichaceae bacterium</name>
    <dbReference type="NCBI Taxonomy" id="298394"/>
    <lineage>
        <taxon>Bacteria</taxon>
        <taxon>Pseudomonadati</taxon>
        <taxon>Pseudomonadota</taxon>
        <taxon>Gammaproteobacteria</taxon>
        <taxon>Thiotrichales</taxon>
        <taxon>Thiotrichaceae</taxon>
        <taxon>environmental samples</taxon>
    </lineage>
</organism>
<keyword evidence="1" id="KW-1133">Transmembrane helix</keyword>
<keyword evidence="1" id="KW-0472">Membrane</keyword>
<evidence type="ECO:0000256" key="1">
    <source>
        <dbReference type="SAM" id="Phobius"/>
    </source>
</evidence>
<dbReference type="AlphaFoldDB" id="A0A6S6TDM0"/>
<gene>
    <name evidence="2" type="ORF">HELGO_WM17234</name>
</gene>
<evidence type="ECO:0000313" key="2">
    <source>
        <dbReference type="EMBL" id="CAA6817275.1"/>
    </source>
</evidence>
<sequence length="72" mass="8441">EACMQYCLIGSGKKSSYAKLACLGAILIYPEYAMLYYRHYQRGKTMKDFASWDFEALLSCDLHQLRQDIQQY</sequence>
<dbReference type="EMBL" id="CACVAY010000082">
    <property type="protein sequence ID" value="CAA6817275.1"/>
    <property type="molecule type" value="Genomic_DNA"/>
</dbReference>
<feature type="non-terminal residue" evidence="2">
    <location>
        <position position="1"/>
    </location>
</feature>
<proteinExistence type="predicted"/>
<keyword evidence="1" id="KW-0812">Transmembrane</keyword>
<reference evidence="2" key="1">
    <citation type="submission" date="2020-01" db="EMBL/GenBank/DDBJ databases">
        <authorList>
            <person name="Meier V. D."/>
            <person name="Meier V D."/>
        </authorList>
    </citation>
    <scope>NUCLEOTIDE SEQUENCE</scope>
    <source>
        <strain evidence="2">HLG_WM_MAG_07</strain>
    </source>
</reference>
<feature type="transmembrane region" description="Helical" evidence="1">
    <location>
        <begin position="17"/>
        <end position="37"/>
    </location>
</feature>
<name>A0A6S6TDM0_9GAMM</name>
<protein>
    <submittedName>
        <fullName evidence="2">Uncharacterized protein</fullName>
    </submittedName>
</protein>
<accession>A0A6S6TDM0</accession>